<reference evidence="4" key="2">
    <citation type="submission" date="2013-04" db="EMBL/GenBank/DDBJ databases">
        <title>Genomic mechanisms accounting for the adaptation to parasitism in nematode-trapping fungi.</title>
        <authorList>
            <person name="Ahren D.G."/>
        </authorList>
    </citation>
    <scope>NUCLEOTIDE SEQUENCE [LARGE SCALE GENOMIC DNA]</scope>
    <source>
        <strain evidence="4">CBS 200.50</strain>
    </source>
</reference>
<sequence length="84" mass="9362">MNSLRETVDRLEDENKRLRTAAYEQDLEIQRLRELLEDAGIPPDPPVYSEKPGGFDEGAGDSKGGSSKKSSGNIFGHLRSRMQN</sequence>
<proteinExistence type="predicted"/>
<feature type="region of interest" description="Disordered" evidence="2">
    <location>
        <begin position="35"/>
        <end position="84"/>
    </location>
</feature>
<comment type="caution">
    <text evidence="3">The sequence shown here is derived from an EMBL/GenBank/DDBJ whole genome shotgun (WGS) entry which is preliminary data.</text>
</comment>
<evidence type="ECO:0000256" key="2">
    <source>
        <dbReference type="SAM" id="MobiDB-lite"/>
    </source>
</evidence>
<dbReference type="Proteomes" id="UP000015100">
    <property type="component" value="Unassembled WGS sequence"/>
</dbReference>
<keyword evidence="4" id="KW-1185">Reference proteome</keyword>
<accession>S8AS85</accession>
<evidence type="ECO:0000313" key="4">
    <source>
        <dbReference type="Proteomes" id="UP000015100"/>
    </source>
</evidence>
<dbReference type="HOGENOM" id="CLU_2527394_0_0_1"/>
<organism evidence="3 4">
    <name type="scientific">Dactylellina haptotyla (strain CBS 200.50)</name>
    <name type="common">Nematode-trapping fungus</name>
    <name type="synonym">Monacrosporium haptotylum</name>
    <dbReference type="NCBI Taxonomy" id="1284197"/>
    <lineage>
        <taxon>Eukaryota</taxon>
        <taxon>Fungi</taxon>
        <taxon>Dikarya</taxon>
        <taxon>Ascomycota</taxon>
        <taxon>Pezizomycotina</taxon>
        <taxon>Orbiliomycetes</taxon>
        <taxon>Orbiliales</taxon>
        <taxon>Orbiliaceae</taxon>
        <taxon>Dactylellina</taxon>
    </lineage>
</organism>
<feature type="coiled-coil region" evidence="1">
    <location>
        <begin position="1"/>
        <end position="28"/>
    </location>
</feature>
<dbReference type="EMBL" id="AQGS01000003">
    <property type="protein sequence ID" value="EPS45825.1"/>
    <property type="molecule type" value="Genomic_DNA"/>
</dbReference>
<keyword evidence="1" id="KW-0175">Coiled coil</keyword>
<gene>
    <name evidence="3" type="ORF">H072_178</name>
</gene>
<evidence type="ECO:0000256" key="1">
    <source>
        <dbReference type="SAM" id="Coils"/>
    </source>
</evidence>
<dbReference type="AlphaFoldDB" id="S8AS85"/>
<name>S8AS85_DACHA</name>
<evidence type="ECO:0000313" key="3">
    <source>
        <dbReference type="EMBL" id="EPS45825.1"/>
    </source>
</evidence>
<reference evidence="3 4" key="1">
    <citation type="journal article" date="2013" name="PLoS Genet.">
        <title>Genomic mechanisms accounting for the adaptation to parasitism in nematode-trapping fungi.</title>
        <authorList>
            <person name="Meerupati T."/>
            <person name="Andersson K.M."/>
            <person name="Friman E."/>
            <person name="Kumar D."/>
            <person name="Tunlid A."/>
            <person name="Ahren D."/>
        </authorList>
    </citation>
    <scope>NUCLEOTIDE SEQUENCE [LARGE SCALE GENOMIC DNA]</scope>
    <source>
        <strain evidence="3 4">CBS 200.50</strain>
    </source>
</reference>
<protein>
    <submittedName>
        <fullName evidence="3">Uncharacterized protein</fullName>
    </submittedName>
</protein>